<feature type="chain" id="PRO_5040354564" evidence="5">
    <location>
        <begin position="21"/>
        <end position="213"/>
    </location>
</feature>
<sequence>MMFQKRLLAMGLLLTEHCLTSLPGESHLVGRAAPEIDIFEAQIGIGFSDDGVSLMGEVSQSGQWAPFNAHYQWFNTTDNLIIEHPPTIRLNSYTGATGHCNKRQQECQKLIRNAISVVVDVSRFEYKPGFNAATYVGLLFEAFLILAFDITSPGSRITNKFGPLTPPVWLLLNALGYRPDPSHKSHCTLSQTLGCPPTSSMSTLSIAPSPIQC</sequence>
<comment type="subcellular location">
    <subcellularLocation>
        <location evidence="1">Membrane</location>
    </subcellularLocation>
</comment>
<dbReference type="GeneID" id="66069986"/>
<organism evidence="6 7">
    <name type="scientific">Marasmius oreades</name>
    <name type="common">fairy-ring Marasmius</name>
    <dbReference type="NCBI Taxonomy" id="181124"/>
    <lineage>
        <taxon>Eukaryota</taxon>
        <taxon>Fungi</taxon>
        <taxon>Dikarya</taxon>
        <taxon>Basidiomycota</taxon>
        <taxon>Agaricomycotina</taxon>
        <taxon>Agaricomycetes</taxon>
        <taxon>Agaricomycetidae</taxon>
        <taxon>Agaricales</taxon>
        <taxon>Marasmiineae</taxon>
        <taxon>Marasmiaceae</taxon>
        <taxon>Marasmius</taxon>
    </lineage>
</organism>
<evidence type="ECO:0000313" key="7">
    <source>
        <dbReference type="Proteomes" id="UP001049176"/>
    </source>
</evidence>
<evidence type="ECO:0000256" key="5">
    <source>
        <dbReference type="SAM" id="SignalP"/>
    </source>
</evidence>
<keyword evidence="4" id="KW-0961">Cell wall biogenesis/degradation</keyword>
<evidence type="ECO:0000256" key="4">
    <source>
        <dbReference type="ARBA" id="ARBA00023316"/>
    </source>
</evidence>
<dbReference type="AlphaFoldDB" id="A0A9P8AF42"/>
<protein>
    <submittedName>
        <fullName evidence="6">Uncharacterized protein</fullName>
    </submittedName>
</protein>
<comment type="caution">
    <text evidence="6">The sequence shown here is derived from an EMBL/GenBank/DDBJ whole genome shotgun (WGS) entry which is preliminary data.</text>
</comment>
<dbReference type="RefSeq" id="XP_043015500.1">
    <property type="nucleotide sequence ID" value="XM_043146795.1"/>
</dbReference>
<accession>A0A9P8AF42</accession>
<evidence type="ECO:0000256" key="2">
    <source>
        <dbReference type="ARBA" id="ARBA00023136"/>
    </source>
</evidence>
<keyword evidence="5" id="KW-0732">Signal</keyword>
<dbReference type="OrthoDB" id="412647at2759"/>
<evidence type="ECO:0000256" key="3">
    <source>
        <dbReference type="ARBA" id="ARBA00023180"/>
    </source>
</evidence>
<dbReference type="InterPro" id="IPR005629">
    <property type="entry name" value="Skn1/Kre6/Sbg1"/>
</dbReference>
<gene>
    <name evidence="6" type="ORF">E1B28_000910</name>
</gene>
<dbReference type="KEGG" id="more:E1B28_000910"/>
<evidence type="ECO:0000313" key="6">
    <source>
        <dbReference type="EMBL" id="KAG7099030.1"/>
    </source>
</evidence>
<keyword evidence="3" id="KW-0325">Glycoprotein</keyword>
<keyword evidence="7" id="KW-1185">Reference proteome</keyword>
<dbReference type="EMBL" id="CM032181">
    <property type="protein sequence ID" value="KAG7099030.1"/>
    <property type="molecule type" value="Genomic_DNA"/>
</dbReference>
<evidence type="ECO:0000256" key="1">
    <source>
        <dbReference type="ARBA" id="ARBA00004370"/>
    </source>
</evidence>
<name>A0A9P8AF42_9AGAR</name>
<dbReference type="Pfam" id="PF03935">
    <property type="entry name" value="SKN1_KRE6_Sbg1"/>
    <property type="match status" value="1"/>
</dbReference>
<feature type="signal peptide" evidence="5">
    <location>
        <begin position="1"/>
        <end position="20"/>
    </location>
</feature>
<keyword evidence="2" id="KW-0472">Membrane</keyword>
<dbReference type="Proteomes" id="UP001049176">
    <property type="component" value="Chromosome 1"/>
</dbReference>
<proteinExistence type="predicted"/>
<reference evidence="6" key="1">
    <citation type="journal article" date="2021" name="Genome Biol. Evol.">
        <title>The assembled and annotated genome of the fairy-ring fungus Marasmius oreades.</title>
        <authorList>
            <person name="Hiltunen M."/>
            <person name="Ament-Velasquez S.L."/>
            <person name="Johannesson H."/>
        </authorList>
    </citation>
    <scope>NUCLEOTIDE SEQUENCE</scope>
    <source>
        <strain evidence="6">03SP1</strain>
    </source>
</reference>
<dbReference type="GO" id="GO:0016020">
    <property type="term" value="C:membrane"/>
    <property type="evidence" value="ECO:0007669"/>
    <property type="project" value="UniProtKB-SubCell"/>
</dbReference>